<accession>T1IUM8</accession>
<keyword evidence="2 8" id="KW-0808">Transferase</keyword>
<comment type="similarity">
    <text evidence="1 8">Belongs to the carnitine/choline acetyltransferase family.</text>
</comment>
<dbReference type="SUPFAM" id="SSF52777">
    <property type="entry name" value="CoA-dependent acyltransferases"/>
    <property type="match status" value="2"/>
</dbReference>
<evidence type="ECO:0000259" key="9">
    <source>
        <dbReference type="Pfam" id="PF00755"/>
    </source>
</evidence>
<proteinExistence type="inferred from homology"/>
<dbReference type="EnsemblMetazoa" id="SMAR004856-RA">
    <property type="protein sequence ID" value="SMAR004856-PA"/>
    <property type="gene ID" value="SMAR004856"/>
</dbReference>
<dbReference type="InterPro" id="IPR000542">
    <property type="entry name" value="Carn_acyl_trans"/>
</dbReference>
<dbReference type="GO" id="GO:0007274">
    <property type="term" value="P:neuromuscular synaptic transmission"/>
    <property type="evidence" value="ECO:0007669"/>
    <property type="project" value="TreeGrafter"/>
</dbReference>
<dbReference type="PANTHER" id="PTHR22589:SF14">
    <property type="entry name" value="CHOLINE O-ACETYLTRANSFERASE"/>
    <property type="match status" value="1"/>
</dbReference>
<evidence type="ECO:0000256" key="6">
    <source>
        <dbReference type="ARBA" id="ARBA00040495"/>
    </source>
</evidence>
<dbReference type="InterPro" id="IPR039551">
    <property type="entry name" value="Cho/carn_acyl_trans"/>
</dbReference>
<evidence type="ECO:0000256" key="4">
    <source>
        <dbReference type="ARBA" id="ARBA00023315"/>
    </source>
</evidence>
<dbReference type="GO" id="GO:0004102">
    <property type="term" value="F:choline O-acetyltransferase activity"/>
    <property type="evidence" value="ECO:0007669"/>
    <property type="project" value="UniProtKB-EC"/>
</dbReference>
<evidence type="ECO:0000256" key="2">
    <source>
        <dbReference type="ARBA" id="ARBA00022679"/>
    </source>
</evidence>
<evidence type="ECO:0000256" key="7">
    <source>
        <dbReference type="PIRSR" id="PIRSR600542-1"/>
    </source>
</evidence>
<dbReference type="GO" id="GO:0043005">
    <property type="term" value="C:neuron projection"/>
    <property type="evidence" value="ECO:0007669"/>
    <property type="project" value="TreeGrafter"/>
</dbReference>
<organism evidence="10 11">
    <name type="scientific">Strigamia maritima</name>
    <name type="common">European centipede</name>
    <name type="synonym">Geophilus maritimus</name>
    <dbReference type="NCBI Taxonomy" id="126957"/>
    <lineage>
        <taxon>Eukaryota</taxon>
        <taxon>Metazoa</taxon>
        <taxon>Ecdysozoa</taxon>
        <taxon>Arthropoda</taxon>
        <taxon>Myriapoda</taxon>
        <taxon>Chilopoda</taxon>
        <taxon>Pleurostigmophora</taxon>
        <taxon>Geophilomorpha</taxon>
        <taxon>Linotaeniidae</taxon>
        <taxon>Strigamia</taxon>
    </lineage>
</organism>
<dbReference type="AlphaFoldDB" id="T1IUM8"/>
<dbReference type="GO" id="GO:0045202">
    <property type="term" value="C:synapse"/>
    <property type="evidence" value="ECO:0007669"/>
    <property type="project" value="GOC"/>
</dbReference>
<name>T1IUM8_STRMM</name>
<evidence type="ECO:0000313" key="11">
    <source>
        <dbReference type="Proteomes" id="UP000014500"/>
    </source>
</evidence>
<keyword evidence="3" id="KW-0530">Neurotransmitter biosynthesis</keyword>
<dbReference type="GO" id="GO:0008292">
    <property type="term" value="P:acetylcholine biosynthetic process"/>
    <property type="evidence" value="ECO:0007669"/>
    <property type="project" value="TreeGrafter"/>
</dbReference>
<feature type="domain" description="Choline/carnitine acyltransferase" evidence="9">
    <location>
        <begin position="73"/>
        <end position="656"/>
    </location>
</feature>
<evidence type="ECO:0000256" key="1">
    <source>
        <dbReference type="ARBA" id="ARBA00005232"/>
    </source>
</evidence>
<dbReference type="Pfam" id="PF00755">
    <property type="entry name" value="Carn_acyltransf"/>
    <property type="match status" value="1"/>
</dbReference>
<dbReference type="STRING" id="126957.T1IUM8"/>
<dbReference type="OMA" id="FIKQQKC"/>
<dbReference type="InterPro" id="IPR042231">
    <property type="entry name" value="Cho/carn_acyl_trans_2"/>
</dbReference>
<sequence>MFSLFLSELIDEIGSASLILQRYVLPRRESEIVVPVLPSIIFDENEKIIFRQPFEHYQVLPKINSIALPVPKLPLPPLAQTLEEYLSAIEAVVTDVQYKSAKNAVTEFGASGGLGEYLQNELKKIYDKKENWVYDWWLEDMYMRNRVALPVNSNPGMVFPKENFKNQDDQIRFAMKLIFGILEYKQTLDNDRMPVDMSGGKNSFAFCMAQHYRLLTSYRRPDSPKDILVSTCPFHDGYHITVACKGQFYELKITQNDQVISQNSLSQELKNILAAEDAPEAPVGVLTSEHRDNWTNIRKILVKETLNENSLNSIERSLCVICFDDPLPFSFNYGQKLNDGARDDSNVAHQMLHGGGSKFNSINRWFDKTMQLVICSDGFCGLCYEHSAAEGVVVIQLLEKLIQLPNDIENNTMNKQTTGQWPPAKKLRWNVENVELQQAITSAKQHIDRLGKDLDFYVLRFDDYGRELAKRNQMSPDVLMQLALQLAYYKYKVHRRLVSTYESAATRRFHLGRVDNIRAATVQALNWVKVMEGDNSSEEKYQHFQKAVARQTEIMIRNITGQGIDCHLLALREVATERGIQTPSLFSSDCYAQFNNFRLSTSQVSTQTDSFMGYGAVVPDGYGASYNLKADSVLFCISSFHNCPDTNSALFAENLVSSLLQIKNILKVK</sequence>
<evidence type="ECO:0000256" key="8">
    <source>
        <dbReference type="RuleBase" id="RU003801"/>
    </source>
</evidence>
<dbReference type="eggNOG" id="KOG3717">
    <property type="taxonomic scope" value="Eukaryota"/>
</dbReference>
<dbReference type="PANTHER" id="PTHR22589">
    <property type="entry name" value="CARNITINE O-ACYLTRANSFERASE"/>
    <property type="match status" value="1"/>
</dbReference>
<dbReference type="Proteomes" id="UP000014500">
    <property type="component" value="Unassembled WGS sequence"/>
</dbReference>
<keyword evidence="4 8" id="KW-0012">Acyltransferase</keyword>
<reference evidence="11" key="1">
    <citation type="submission" date="2011-05" db="EMBL/GenBank/DDBJ databases">
        <authorList>
            <person name="Richards S.R."/>
            <person name="Qu J."/>
            <person name="Jiang H."/>
            <person name="Jhangiani S.N."/>
            <person name="Agravi P."/>
            <person name="Goodspeed R."/>
            <person name="Gross S."/>
            <person name="Mandapat C."/>
            <person name="Jackson L."/>
            <person name="Mathew T."/>
            <person name="Pu L."/>
            <person name="Thornton R."/>
            <person name="Saada N."/>
            <person name="Wilczek-Boney K.B."/>
            <person name="Lee S."/>
            <person name="Kovar C."/>
            <person name="Wu Y."/>
            <person name="Scherer S.E."/>
            <person name="Worley K.C."/>
            <person name="Muzny D.M."/>
            <person name="Gibbs R."/>
        </authorList>
    </citation>
    <scope>NUCLEOTIDE SEQUENCE</scope>
    <source>
        <strain evidence="11">Brora</strain>
    </source>
</reference>
<dbReference type="InterPro" id="IPR023213">
    <property type="entry name" value="CAT-like_dom_sf"/>
</dbReference>
<dbReference type="PhylomeDB" id="T1IUM8"/>
<dbReference type="GO" id="GO:0005737">
    <property type="term" value="C:cytoplasm"/>
    <property type="evidence" value="ECO:0007669"/>
    <property type="project" value="TreeGrafter"/>
</dbReference>
<dbReference type="PROSITE" id="PS00440">
    <property type="entry name" value="ACYLTRANSF_C_2"/>
    <property type="match status" value="1"/>
</dbReference>
<dbReference type="Gene3D" id="3.30.559.70">
    <property type="entry name" value="Choline/Carnitine o-acyltransferase, domain 2"/>
    <property type="match status" value="1"/>
</dbReference>
<reference evidence="10" key="2">
    <citation type="submission" date="2015-02" db="UniProtKB">
        <authorList>
            <consortium name="EnsemblMetazoa"/>
        </authorList>
    </citation>
    <scope>IDENTIFICATION</scope>
</reference>
<dbReference type="HOGENOM" id="CLU_013513_3_1_1"/>
<evidence type="ECO:0000313" key="10">
    <source>
        <dbReference type="EnsemblMetazoa" id="SMAR004856-PA"/>
    </source>
</evidence>
<dbReference type="EC" id="2.3.1.6" evidence="5"/>
<feature type="active site" description="Proton acceptor" evidence="7">
    <location>
        <position position="386"/>
    </location>
</feature>
<dbReference type="EMBL" id="JH431546">
    <property type="status" value="NOT_ANNOTATED_CDS"/>
    <property type="molecule type" value="Genomic_DNA"/>
</dbReference>
<keyword evidence="11" id="KW-1185">Reference proteome</keyword>
<evidence type="ECO:0000256" key="5">
    <source>
        <dbReference type="ARBA" id="ARBA00039091"/>
    </source>
</evidence>
<dbReference type="Gene3D" id="3.30.559.10">
    <property type="entry name" value="Chloramphenicol acetyltransferase-like domain"/>
    <property type="match status" value="1"/>
</dbReference>
<evidence type="ECO:0000256" key="3">
    <source>
        <dbReference type="ARBA" id="ARBA00022979"/>
    </source>
</evidence>
<protein>
    <recommendedName>
        <fullName evidence="6">Choline O-acetyltransferase</fullName>
        <ecNumber evidence="5">2.3.1.6</ecNumber>
    </recommendedName>
</protein>